<comment type="caution">
    <text evidence="1">The sequence shown here is derived from an EMBL/GenBank/DDBJ whole genome shotgun (WGS) entry which is preliminary data.</text>
</comment>
<keyword evidence="2" id="KW-1185">Reference proteome</keyword>
<protein>
    <submittedName>
        <fullName evidence="1">Uncharacterized protein</fullName>
    </submittedName>
</protein>
<evidence type="ECO:0000313" key="2">
    <source>
        <dbReference type="Proteomes" id="UP001066276"/>
    </source>
</evidence>
<dbReference type="Proteomes" id="UP001066276">
    <property type="component" value="Chromosome 12"/>
</dbReference>
<dbReference type="EMBL" id="JANPWB010000016">
    <property type="protein sequence ID" value="KAJ1083762.1"/>
    <property type="molecule type" value="Genomic_DNA"/>
</dbReference>
<sequence length="130" mass="14432">MWLLLPGSSLRRRQGPVDGPFPLQAEGPVLVVDVPFSSSPGQLGGWETCGDCRKQGFCLTSCLSHCCFHACVRKNAFRLGSWRFWEGVLLGGFCFFTGRRAFLPSRYPRRRLAPASGPSRCEKFTDCKGV</sequence>
<proteinExistence type="predicted"/>
<dbReference type="AlphaFoldDB" id="A0AAV7KZV0"/>
<gene>
    <name evidence="1" type="ORF">NDU88_003917</name>
</gene>
<name>A0AAV7KZV0_PLEWA</name>
<reference evidence="1" key="1">
    <citation type="journal article" date="2022" name="bioRxiv">
        <title>Sequencing and chromosome-scale assembly of the giantPleurodeles waltlgenome.</title>
        <authorList>
            <person name="Brown T."/>
            <person name="Elewa A."/>
            <person name="Iarovenko S."/>
            <person name="Subramanian E."/>
            <person name="Araus A.J."/>
            <person name="Petzold A."/>
            <person name="Susuki M."/>
            <person name="Suzuki K.-i.T."/>
            <person name="Hayashi T."/>
            <person name="Toyoda A."/>
            <person name="Oliveira C."/>
            <person name="Osipova E."/>
            <person name="Leigh N.D."/>
            <person name="Simon A."/>
            <person name="Yun M.H."/>
        </authorList>
    </citation>
    <scope>NUCLEOTIDE SEQUENCE</scope>
    <source>
        <strain evidence="1">20211129_DDA</strain>
        <tissue evidence="1">Liver</tissue>
    </source>
</reference>
<evidence type="ECO:0000313" key="1">
    <source>
        <dbReference type="EMBL" id="KAJ1083762.1"/>
    </source>
</evidence>
<organism evidence="1 2">
    <name type="scientific">Pleurodeles waltl</name>
    <name type="common">Iberian ribbed newt</name>
    <dbReference type="NCBI Taxonomy" id="8319"/>
    <lineage>
        <taxon>Eukaryota</taxon>
        <taxon>Metazoa</taxon>
        <taxon>Chordata</taxon>
        <taxon>Craniata</taxon>
        <taxon>Vertebrata</taxon>
        <taxon>Euteleostomi</taxon>
        <taxon>Amphibia</taxon>
        <taxon>Batrachia</taxon>
        <taxon>Caudata</taxon>
        <taxon>Salamandroidea</taxon>
        <taxon>Salamandridae</taxon>
        <taxon>Pleurodelinae</taxon>
        <taxon>Pleurodeles</taxon>
    </lineage>
</organism>
<accession>A0AAV7KZV0</accession>